<dbReference type="Pfam" id="PF21235">
    <property type="entry name" value="UBA_ARI1"/>
    <property type="match status" value="1"/>
</dbReference>
<dbReference type="GO" id="GO:0016567">
    <property type="term" value="P:protein ubiquitination"/>
    <property type="evidence" value="ECO:0007669"/>
    <property type="project" value="InterPro"/>
</dbReference>
<keyword evidence="6" id="KW-0677">Repeat</keyword>
<evidence type="ECO:0000256" key="11">
    <source>
        <dbReference type="SAM" id="MobiDB-lite"/>
    </source>
</evidence>
<keyword evidence="5" id="KW-0479">Metal-binding</keyword>
<dbReference type="CDD" id="cd16773">
    <property type="entry name" value="RING-HC_RBR_TRIAD1"/>
    <property type="match status" value="1"/>
</dbReference>
<dbReference type="Pfam" id="PF22605">
    <property type="entry name" value="IBR_2"/>
    <property type="match status" value="1"/>
</dbReference>
<keyword evidence="15" id="KW-1185">Reference proteome</keyword>
<dbReference type="Pfam" id="PF01485">
    <property type="entry name" value="IBR"/>
    <property type="match status" value="1"/>
</dbReference>
<evidence type="ECO:0000256" key="2">
    <source>
        <dbReference type="ARBA" id="ARBA00004906"/>
    </source>
</evidence>
<evidence type="ECO:0000256" key="4">
    <source>
        <dbReference type="ARBA" id="ARBA00022679"/>
    </source>
</evidence>
<dbReference type="Pfam" id="PF19422">
    <property type="entry name" value="Ariadne"/>
    <property type="match status" value="1"/>
</dbReference>
<evidence type="ECO:0000256" key="7">
    <source>
        <dbReference type="ARBA" id="ARBA00022771"/>
    </source>
</evidence>
<feature type="compositionally biased region" description="Acidic residues" evidence="11">
    <location>
        <begin position="10"/>
        <end position="44"/>
    </location>
</feature>
<dbReference type="Pfam" id="PF00097">
    <property type="entry name" value="zf-C3HC4"/>
    <property type="match status" value="1"/>
</dbReference>
<dbReference type="InterPro" id="IPR054694">
    <property type="entry name" value="Parkin-like_IBR"/>
</dbReference>
<evidence type="ECO:0000313" key="14">
    <source>
        <dbReference type="EMBL" id="KAL0489974.1"/>
    </source>
</evidence>
<evidence type="ECO:0000256" key="6">
    <source>
        <dbReference type="ARBA" id="ARBA00022737"/>
    </source>
</evidence>
<evidence type="ECO:0000259" key="13">
    <source>
        <dbReference type="PROSITE" id="PS51873"/>
    </source>
</evidence>
<dbReference type="InterPro" id="IPR048962">
    <property type="entry name" value="ARIH1-like_UBL"/>
</dbReference>
<evidence type="ECO:0000256" key="8">
    <source>
        <dbReference type="ARBA" id="ARBA00022786"/>
    </source>
</evidence>
<sequence>MSQKRKNEEEMIDSSDEEFVEDDDIDLDEEDVEIDEDDIDDEDSVLSFDENTPVSGNPKRARHNEDEMFNTAVSSTENDYMVWDYKDIIKKQQVEVERVAEVLGISNSSARVLLRKFEWKSENIMNTFFEKELAGVLKQANITIDDIKMNQDENENADDDYECPLCLDDKKISQTTRLPCGHRFCNDCWRYHIELKIKEGQSRVMKCMAFKCLEAIDESVVSKIVTDKHMRAMYEKSIVESYIEDNKNIKWCTSTPSCGNCVQTNLPPSIPLDIRCYCSHEFCFKCTNHPHLPATCEMMKGWLQKSQDDSETANYIVANTKECPKCGKVTEKSSGCNHMTCICSYHWCWLCNGHFADYQHSCGRYKTPTYSIDHNNADVKRDESVKVSNARTLLERYMHYFTRYKVHEDSRNKEKVTRDAIREKMKVMATLQRNATFDIDKIEESTETLFRCRKTMQYAYVAGYYMFDDSGQDLTRYLVGVKKFKGQQKQLAQTIWEDNVEQLEMAVESLSKLLESPVEEIVQPDTKKNIMGSTVLVDKRLTALYSILNEELMEEGCQLPKPRPVIPRTLLKK</sequence>
<comment type="pathway">
    <text evidence="2">Protein modification; protein ubiquitination.</text>
</comment>
<evidence type="ECO:0000256" key="5">
    <source>
        <dbReference type="ARBA" id="ARBA00022723"/>
    </source>
</evidence>
<dbReference type="SMART" id="SM00647">
    <property type="entry name" value="IBR"/>
    <property type="match status" value="2"/>
</dbReference>
<feature type="region of interest" description="Disordered" evidence="11">
    <location>
        <begin position="1"/>
        <end position="62"/>
    </location>
</feature>
<dbReference type="EC" id="2.3.2.31" evidence="3"/>
<keyword evidence="4" id="KW-0808">Transferase</keyword>
<dbReference type="InterPro" id="IPR045840">
    <property type="entry name" value="Ariadne"/>
</dbReference>
<evidence type="ECO:0000256" key="10">
    <source>
        <dbReference type="PROSITE-ProRule" id="PRU00175"/>
    </source>
</evidence>
<dbReference type="Gene3D" id="1.20.120.1750">
    <property type="match status" value="1"/>
</dbReference>
<dbReference type="CDD" id="cd20336">
    <property type="entry name" value="Rcat_RBR"/>
    <property type="match status" value="1"/>
</dbReference>
<accession>A0AAW2ZMP2</accession>
<evidence type="ECO:0000256" key="1">
    <source>
        <dbReference type="ARBA" id="ARBA00001798"/>
    </source>
</evidence>
<keyword evidence="7 10" id="KW-0863">Zinc-finger</keyword>
<dbReference type="Proteomes" id="UP001431209">
    <property type="component" value="Unassembled WGS sequence"/>
</dbReference>
<evidence type="ECO:0000256" key="3">
    <source>
        <dbReference type="ARBA" id="ARBA00012251"/>
    </source>
</evidence>
<dbReference type="FunFam" id="3.30.40.10:FF:000019">
    <property type="entry name" value="RBR-type E3 ubiquitin transferase"/>
    <property type="match status" value="1"/>
</dbReference>
<dbReference type="PROSITE" id="PS51873">
    <property type="entry name" value="TRIAD"/>
    <property type="match status" value="1"/>
</dbReference>
<dbReference type="Gene3D" id="3.30.40.10">
    <property type="entry name" value="Zinc/RING finger domain, C3HC4 (zinc finger)"/>
    <property type="match status" value="1"/>
</dbReference>
<evidence type="ECO:0000256" key="9">
    <source>
        <dbReference type="ARBA" id="ARBA00022833"/>
    </source>
</evidence>
<dbReference type="PANTHER" id="PTHR11685">
    <property type="entry name" value="RBR FAMILY RING FINGER AND IBR DOMAIN-CONTAINING"/>
    <property type="match status" value="1"/>
</dbReference>
<comment type="catalytic activity">
    <reaction evidence="1">
        <text>[E2 ubiquitin-conjugating enzyme]-S-ubiquitinyl-L-cysteine + [acceptor protein]-L-lysine = [E2 ubiquitin-conjugating enzyme]-L-cysteine + [acceptor protein]-N(6)-ubiquitinyl-L-lysine.</text>
        <dbReference type="EC" id="2.3.2.31"/>
    </reaction>
</comment>
<reference evidence="14 15" key="1">
    <citation type="submission" date="2024-03" db="EMBL/GenBank/DDBJ databases">
        <title>The Acrasis kona genome and developmental transcriptomes reveal deep origins of eukaryotic multicellular pathways.</title>
        <authorList>
            <person name="Sheikh S."/>
            <person name="Fu C.-J."/>
            <person name="Brown M.W."/>
            <person name="Baldauf S.L."/>
        </authorList>
    </citation>
    <scope>NUCLEOTIDE SEQUENCE [LARGE SCALE GENOMIC DNA]</scope>
    <source>
        <strain evidence="14 15">ATCC MYA-3509</strain>
    </source>
</reference>
<dbReference type="InterPro" id="IPR031127">
    <property type="entry name" value="E3_UB_ligase_RBR"/>
</dbReference>
<dbReference type="EMBL" id="JAOPGA020001623">
    <property type="protein sequence ID" value="KAL0489974.1"/>
    <property type="molecule type" value="Genomic_DNA"/>
</dbReference>
<feature type="domain" description="RING-type" evidence="12">
    <location>
        <begin position="163"/>
        <end position="211"/>
    </location>
</feature>
<dbReference type="PROSITE" id="PS50089">
    <property type="entry name" value="ZF_RING_2"/>
    <property type="match status" value="1"/>
</dbReference>
<name>A0AAW2ZMP2_9EUKA</name>
<evidence type="ECO:0000313" key="15">
    <source>
        <dbReference type="Proteomes" id="UP001431209"/>
    </source>
</evidence>
<dbReference type="SUPFAM" id="SSF57850">
    <property type="entry name" value="RING/U-box"/>
    <property type="match status" value="3"/>
</dbReference>
<dbReference type="InterPro" id="IPR018957">
    <property type="entry name" value="Znf_C3HC4_RING-type"/>
</dbReference>
<dbReference type="InterPro" id="IPR001841">
    <property type="entry name" value="Znf_RING"/>
</dbReference>
<dbReference type="GO" id="GO:0008270">
    <property type="term" value="F:zinc ion binding"/>
    <property type="evidence" value="ECO:0007669"/>
    <property type="project" value="UniProtKB-KW"/>
</dbReference>
<dbReference type="InterPro" id="IPR002867">
    <property type="entry name" value="IBR_dom"/>
</dbReference>
<dbReference type="CDD" id="cd20346">
    <property type="entry name" value="BRcat_RBR_ANKIB1"/>
    <property type="match status" value="1"/>
</dbReference>
<feature type="domain" description="RING-type" evidence="13">
    <location>
        <begin position="159"/>
        <end position="366"/>
    </location>
</feature>
<gene>
    <name evidence="14" type="ORF">AKO1_009320</name>
</gene>
<dbReference type="GO" id="GO:0061630">
    <property type="term" value="F:ubiquitin protein ligase activity"/>
    <property type="evidence" value="ECO:0007669"/>
    <property type="project" value="UniProtKB-EC"/>
</dbReference>
<proteinExistence type="predicted"/>
<keyword evidence="9" id="KW-0862">Zinc</keyword>
<dbReference type="InterPro" id="IPR013083">
    <property type="entry name" value="Znf_RING/FYVE/PHD"/>
</dbReference>
<protein>
    <recommendedName>
        <fullName evidence="3">RBR-type E3 ubiquitin transferase</fullName>
        <ecNumber evidence="3">2.3.2.31</ecNumber>
    </recommendedName>
</protein>
<comment type="caution">
    <text evidence="14">The sequence shown here is derived from an EMBL/GenBank/DDBJ whole genome shotgun (WGS) entry which is preliminary data.</text>
</comment>
<dbReference type="AlphaFoldDB" id="A0AAW2ZMP2"/>
<evidence type="ECO:0000259" key="12">
    <source>
        <dbReference type="PROSITE" id="PS50089"/>
    </source>
</evidence>
<dbReference type="SMART" id="SM00184">
    <property type="entry name" value="RING"/>
    <property type="match status" value="2"/>
</dbReference>
<organism evidence="14 15">
    <name type="scientific">Acrasis kona</name>
    <dbReference type="NCBI Taxonomy" id="1008807"/>
    <lineage>
        <taxon>Eukaryota</taxon>
        <taxon>Discoba</taxon>
        <taxon>Heterolobosea</taxon>
        <taxon>Tetramitia</taxon>
        <taxon>Eutetramitia</taxon>
        <taxon>Acrasidae</taxon>
        <taxon>Acrasis</taxon>
    </lineage>
</organism>
<dbReference type="InterPro" id="IPR044066">
    <property type="entry name" value="TRIAD_supradom"/>
</dbReference>
<keyword evidence="8" id="KW-0833">Ubl conjugation pathway</keyword>